<dbReference type="PROSITE" id="PS51379">
    <property type="entry name" value="4FE4S_FER_2"/>
    <property type="match status" value="5"/>
</dbReference>
<keyword evidence="5" id="KW-1133">Transmembrane helix</keyword>
<dbReference type="STRING" id="177437.HRM2_14390"/>
<dbReference type="Proteomes" id="UP000000442">
    <property type="component" value="Chromosome"/>
</dbReference>
<reference evidence="7 8" key="1">
    <citation type="journal article" date="2009" name="Environ. Microbiol.">
        <title>Genome sequence of Desulfobacterium autotrophicum HRM2, a marine sulfate reducer oxidizing organic carbon completely to carbon dioxide.</title>
        <authorList>
            <person name="Strittmatter A.W."/>
            <person name="Liesegang H."/>
            <person name="Rabus R."/>
            <person name="Decker I."/>
            <person name="Amann J."/>
            <person name="Andres S."/>
            <person name="Henne A."/>
            <person name="Fricke W.F."/>
            <person name="Martinez-Arias R."/>
            <person name="Bartels D."/>
            <person name="Goesmann A."/>
            <person name="Krause L."/>
            <person name="Puehler A."/>
            <person name="Klenk H.P."/>
            <person name="Richter M."/>
            <person name="Schuler M."/>
            <person name="Gloeckner F.O."/>
            <person name="Meyerdierks A."/>
            <person name="Gottschalk G."/>
            <person name="Amann R."/>
        </authorList>
    </citation>
    <scope>NUCLEOTIDE SEQUENCE [LARGE SCALE GENOMIC DNA]</scope>
    <source>
        <strain evidence="8">ATCC 43914 / DSM 3382 / HRM2</strain>
    </source>
</reference>
<dbReference type="RefSeq" id="WP_015903335.1">
    <property type="nucleotide sequence ID" value="NC_012108.1"/>
</dbReference>
<dbReference type="Pfam" id="PF13247">
    <property type="entry name" value="Fer4_11"/>
    <property type="match status" value="1"/>
</dbReference>
<feature type="domain" description="4Fe-4S ferredoxin-type" evidence="6">
    <location>
        <begin position="347"/>
        <end position="378"/>
    </location>
</feature>
<name>C0Q9I4_DESAH</name>
<dbReference type="GO" id="GO:0046872">
    <property type="term" value="F:metal ion binding"/>
    <property type="evidence" value="ECO:0007669"/>
    <property type="project" value="UniProtKB-KW"/>
</dbReference>
<evidence type="ECO:0000313" key="8">
    <source>
        <dbReference type="Proteomes" id="UP000000442"/>
    </source>
</evidence>
<dbReference type="eggNOG" id="COG0437">
    <property type="taxonomic scope" value="Bacteria"/>
</dbReference>
<evidence type="ECO:0000256" key="5">
    <source>
        <dbReference type="SAM" id="Phobius"/>
    </source>
</evidence>
<dbReference type="eggNOG" id="COG0348">
    <property type="taxonomic scope" value="Bacteria"/>
</dbReference>
<dbReference type="SUPFAM" id="SSF54862">
    <property type="entry name" value="4Fe-4S ferredoxins"/>
    <property type="match status" value="2"/>
</dbReference>
<organism evidence="7 8">
    <name type="scientific">Desulforapulum autotrophicum (strain ATCC 43914 / DSM 3382 / VKM B-1955 / HRM2)</name>
    <name type="common">Desulfobacterium autotrophicum</name>
    <dbReference type="NCBI Taxonomy" id="177437"/>
    <lineage>
        <taxon>Bacteria</taxon>
        <taxon>Pseudomonadati</taxon>
        <taxon>Thermodesulfobacteriota</taxon>
        <taxon>Desulfobacteria</taxon>
        <taxon>Desulfobacterales</taxon>
        <taxon>Desulfobacteraceae</taxon>
        <taxon>Desulforapulum</taxon>
    </lineage>
</organism>
<dbReference type="PANTHER" id="PTHR43177">
    <property type="entry name" value="PROTEIN NRFC"/>
    <property type="match status" value="1"/>
</dbReference>
<evidence type="ECO:0000256" key="2">
    <source>
        <dbReference type="ARBA" id="ARBA00022723"/>
    </source>
</evidence>
<feature type="domain" description="4Fe-4S ferredoxin-type" evidence="6">
    <location>
        <begin position="99"/>
        <end position="128"/>
    </location>
</feature>
<evidence type="ECO:0000256" key="1">
    <source>
        <dbReference type="ARBA" id="ARBA00022485"/>
    </source>
</evidence>
<dbReference type="PROSITE" id="PS00198">
    <property type="entry name" value="4FE4S_FER_1"/>
    <property type="match status" value="1"/>
</dbReference>
<gene>
    <name evidence="7" type="ordered locus">HRM2_14390</name>
</gene>
<dbReference type="InterPro" id="IPR050954">
    <property type="entry name" value="ET_IronSulfur_Cluster-Binding"/>
</dbReference>
<evidence type="ECO:0000256" key="3">
    <source>
        <dbReference type="ARBA" id="ARBA00023004"/>
    </source>
</evidence>
<feature type="domain" description="4Fe-4S ferredoxin-type" evidence="6">
    <location>
        <begin position="26"/>
        <end position="56"/>
    </location>
</feature>
<keyword evidence="1" id="KW-0004">4Fe-4S</keyword>
<keyword evidence="4" id="KW-0411">Iron-sulfur</keyword>
<dbReference type="Pfam" id="PF12837">
    <property type="entry name" value="Fer4_6"/>
    <property type="match status" value="1"/>
</dbReference>
<evidence type="ECO:0000256" key="4">
    <source>
        <dbReference type="ARBA" id="ARBA00023014"/>
    </source>
</evidence>
<evidence type="ECO:0000313" key="7">
    <source>
        <dbReference type="EMBL" id="ACN14548.1"/>
    </source>
</evidence>
<dbReference type="OrthoDB" id="9784262at2"/>
<proteinExistence type="predicted"/>
<sequence length="422" mass="45093">MPESIQLGMDDIRPLPGKGKSIKHPPTIVFDPSRCTGCGTCEMVCSARQVNAIAPSFAAVKNLRSEERGNNFTVLCLHCQEPLCIPACPVRAIEKGKDGIVRINPALCTGCGICALACPEAAPMITPDGTVRKCDLCDGDPACVKCCPEGALTFTRGKRLGWIRWIRWPVQVLAFFMLVMVLAGTFCYFKAGSVSLACPAGFLQNLASTKILVLTGLVSASVLLVLTLFLGRIFCGFICPFGFFLDLVGKIVPKFGLPGFLKGRLIKYGILAGAVGTSAGLGCQAFCTVCPIGSLCRSYGPNGILNGFQLGVFPVVAALEMGEKRSWCRYFCPVGAVLALAAKIGVVKIVIGAQQCKKFSCMQCADVCPMGIIDKDALRQGISPEIPMSECIMCMRCIDACRYGGAKIRFRWQKTAPLGGKI</sequence>
<keyword evidence="5" id="KW-0812">Transmembrane</keyword>
<feature type="transmembrane region" description="Helical" evidence="5">
    <location>
        <begin position="168"/>
        <end position="191"/>
    </location>
</feature>
<dbReference type="CDD" id="cd10550">
    <property type="entry name" value="DMSOR_beta_like"/>
    <property type="match status" value="1"/>
</dbReference>
<dbReference type="EMBL" id="CP001087">
    <property type="protein sequence ID" value="ACN14548.1"/>
    <property type="molecule type" value="Genomic_DNA"/>
</dbReference>
<dbReference type="Pfam" id="PF13187">
    <property type="entry name" value="Fer4_9"/>
    <property type="match status" value="1"/>
</dbReference>
<dbReference type="PANTHER" id="PTHR43177:SF3">
    <property type="entry name" value="PROTEIN NRFC HOMOLOG"/>
    <property type="match status" value="1"/>
</dbReference>
<keyword evidence="8" id="KW-1185">Reference proteome</keyword>
<dbReference type="InterPro" id="IPR017896">
    <property type="entry name" value="4Fe4S_Fe-S-bd"/>
</dbReference>
<dbReference type="HOGENOM" id="CLU_650068_0_0_7"/>
<dbReference type="InterPro" id="IPR017900">
    <property type="entry name" value="4Fe4S_Fe_S_CS"/>
</dbReference>
<feature type="domain" description="4Fe-4S ferredoxin-type" evidence="6">
    <location>
        <begin position="66"/>
        <end position="98"/>
    </location>
</feature>
<evidence type="ECO:0000259" key="6">
    <source>
        <dbReference type="PROSITE" id="PS51379"/>
    </source>
</evidence>
<protein>
    <submittedName>
        <fullName evidence="7">Iron-sulfur cluster-binding protein</fullName>
    </submittedName>
</protein>
<feature type="domain" description="4Fe-4S ferredoxin-type" evidence="6">
    <location>
        <begin position="382"/>
        <end position="411"/>
    </location>
</feature>
<feature type="transmembrane region" description="Helical" evidence="5">
    <location>
        <begin position="211"/>
        <end position="244"/>
    </location>
</feature>
<accession>C0Q9I4</accession>
<dbReference type="AlphaFoldDB" id="C0Q9I4"/>
<dbReference type="GO" id="GO:0051539">
    <property type="term" value="F:4 iron, 4 sulfur cluster binding"/>
    <property type="evidence" value="ECO:0007669"/>
    <property type="project" value="UniProtKB-KW"/>
</dbReference>
<keyword evidence="3" id="KW-0408">Iron</keyword>
<dbReference type="Gene3D" id="3.30.70.20">
    <property type="match status" value="3"/>
</dbReference>
<keyword evidence="2" id="KW-0479">Metal-binding</keyword>
<dbReference type="Pfam" id="PF12801">
    <property type="entry name" value="Fer4_5"/>
    <property type="match status" value="2"/>
</dbReference>
<dbReference type="KEGG" id="dat:HRM2_14390"/>
<keyword evidence="5" id="KW-0472">Membrane</keyword>